<evidence type="ECO:0000313" key="11">
    <source>
        <dbReference type="EnsemblProtists" id="EKX54614"/>
    </source>
</evidence>
<dbReference type="CDD" id="cd00030">
    <property type="entry name" value="C2"/>
    <property type="match status" value="1"/>
</dbReference>
<reference evidence="10 12" key="1">
    <citation type="journal article" date="2012" name="Nature">
        <title>Algal genomes reveal evolutionary mosaicism and the fate of nucleomorphs.</title>
        <authorList>
            <consortium name="DOE Joint Genome Institute"/>
            <person name="Curtis B.A."/>
            <person name="Tanifuji G."/>
            <person name="Burki F."/>
            <person name="Gruber A."/>
            <person name="Irimia M."/>
            <person name="Maruyama S."/>
            <person name="Arias M.C."/>
            <person name="Ball S.G."/>
            <person name="Gile G.H."/>
            <person name="Hirakawa Y."/>
            <person name="Hopkins J.F."/>
            <person name="Kuo A."/>
            <person name="Rensing S.A."/>
            <person name="Schmutz J."/>
            <person name="Symeonidi A."/>
            <person name="Elias M."/>
            <person name="Eveleigh R.J."/>
            <person name="Herman E.K."/>
            <person name="Klute M.J."/>
            <person name="Nakayama T."/>
            <person name="Obornik M."/>
            <person name="Reyes-Prieto A."/>
            <person name="Armbrust E.V."/>
            <person name="Aves S.J."/>
            <person name="Beiko R.G."/>
            <person name="Coutinho P."/>
            <person name="Dacks J.B."/>
            <person name="Durnford D.G."/>
            <person name="Fast N.M."/>
            <person name="Green B.R."/>
            <person name="Grisdale C.J."/>
            <person name="Hempel F."/>
            <person name="Henrissat B."/>
            <person name="Hoppner M.P."/>
            <person name="Ishida K."/>
            <person name="Kim E."/>
            <person name="Koreny L."/>
            <person name="Kroth P.G."/>
            <person name="Liu Y."/>
            <person name="Malik S.B."/>
            <person name="Maier U.G."/>
            <person name="McRose D."/>
            <person name="Mock T."/>
            <person name="Neilson J.A."/>
            <person name="Onodera N.T."/>
            <person name="Poole A.M."/>
            <person name="Pritham E.J."/>
            <person name="Richards T.A."/>
            <person name="Rocap G."/>
            <person name="Roy S.W."/>
            <person name="Sarai C."/>
            <person name="Schaack S."/>
            <person name="Shirato S."/>
            <person name="Slamovits C.H."/>
            <person name="Spencer D.F."/>
            <person name="Suzuki S."/>
            <person name="Worden A.Z."/>
            <person name="Zauner S."/>
            <person name="Barry K."/>
            <person name="Bell C."/>
            <person name="Bharti A.K."/>
            <person name="Crow J.A."/>
            <person name="Grimwood J."/>
            <person name="Kramer R."/>
            <person name="Lindquist E."/>
            <person name="Lucas S."/>
            <person name="Salamov A."/>
            <person name="McFadden G.I."/>
            <person name="Lane C.E."/>
            <person name="Keeling P.J."/>
            <person name="Gray M.W."/>
            <person name="Grigoriev I.V."/>
            <person name="Archibald J.M."/>
        </authorList>
    </citation>
    <scope>NUCLEOTIDE SEQUENCE</scope>
    <source>
        <strain evidence="10 12">CCMP2712</strain>
    </source>
</reference>
<dbReference type="EnsemblProtists" id="EKX54614">
    <property type="protein sequence ID" value="EKX54614"/>
    <property type="gene ID" value="GUITHDRAFT_132307"/>
</dbReference>
<feature type="compositionally biased region" description="Basic and acidic residues" evidence="6">
    <location>
        <begin position="1259"/>
        <end position="1272"/>
    </location>
</feature>
<evidence type="ECO:0000313" key="12">
    <source>
        <dbReference type="Proteomes" id="UP000011087"/>
    </source>
</evidence>
<feature type="domain" description="C2" evidence="8">
    <location>
        <begin position="284"/>
        <end position="413"/>
    </location>
</feature>
<dbReference type="InterPro" id="IPR035892">
    <property type="entry name" value="C2_domain_sf"/>
</dbReference>
<dbReference type="GeneID" id="17311287"/>
<feature type="domain" description="EF-hand" evidence="9">
    <location>
        <begin position="511"/>
        <end position="536"/>
    </location>
</feature>
<evidence type="ECO:0000256" key="7">
    <source>
        <dbReference type="SAM" id="Phobius"/>
    </source>
</evidence>
<feature type="compositionally biased region" description="Basic and acidic residues" evidence="6">
    <location>
        <begin position="789"/>
        <end position="806"/>
    </location>
</feature>
<protein>
    <recommendedName>
        <fullName evidence="13">C2 domain-containing protein</fullName>
    </recommendedName>
</protein>
<organism evidence="10">
    <name type="scientific">Guillardia theta (strain CCMP2712)</name>
    <name type="common">Cryptophyte</name>
    <dbReference type="NCBI Taxonomy" id="905079"/>
    <lineage>
        <taxon>Eukaryota</taxon>
        <taxon>Cryptophyceae</taxon>
        <taxon>Pyrenomonadales</taxon>
        <taxon>Geminigeraceae</taxon>
        <taxon>Guillardia</taxon>
    </lineage>
</organism>
<dbReference type="GO" id="GO:0016020">
    <property type="term" value="C:membrane"/>
    <property type="evidence" value="ECO:0007669"/>
    <property type="project" value="TreeGrafter"/>
</dbReference>
<dbReference type="Pfam" id="PF13948">
    <property type="entry name" value="DUF4215"/>
    <property type="match status" value="1"/>
</dbReference>
<evidence type="ECO:0000259" key="8">
    <source>
        <dbReference type="PROSITE" id="PS50004"/>
    </source>
</evidence>
<dbReference type="NCBIfam" id="TIGR02232">
    <property type="entry name" value="myxo_disulf_rpt"/>
    <property type="match status" value="1"/>
</dbReference>
<dbReference type="RefSeq" id="XP_005841594.1">
    <property type="nucleotide sequence ID" value="XM_005841537.1"/>
</dbReference>
<keyword evidence="4" id="KW-0106">Calcium</keyword>
<evidence type="ECO:0000256" key="4">
    <source>
        <dbReference type="ARBA" id="ARBA00022837"/>
    </source>
</evidence>
<dbReference type="Gene3D" id="2.60.40.150">
    <property type="entry name" value="C2 domain"/>
    <property type="match status" value="1"/>
</dbReference>
<dbReference type="PANTHER" id="PTHR45911">
    <property type="entry name" value="C2 DOMAIN-CONTAINING PROTEIN"/>
    <property type="match status" value="1"/>
</dbReference>
<name>L1K207_GUITC</name>
<evidence type="ECO:0000256" key="3">
    <source>
        <dbReference type="ARBA" id="ARBA00022737"/>
    </source>
</evidence>
<evidence type="ECO:0008006" key="13">
    <source>
        <dbReference type="Google" id="ProtNLM"/>
    </source>
</evidence>
<dbReference type="eggNOG" id="KOG1032">
    <property type="taxonomic scope" value="Eukaryota"/>
</dbReference>
<dbReference type="SUPFAM" id="SSF49562">
    <property type="entry name" value="C2 domain (Calcium/lipid-binding domain, CaLB)"/>
    <property type="match status" value="1"/>
</dbReference>
<dbReference type="KEGG" id="gtt:GUITHDRAFT_132307"/>
<keyword evidence="2" id="KW-0732">Signal</keyword>
<evidence type="ECO:0000256" key="6">
    <source>
        <dbReference type="SAM" id="MobiDB-lite"/>
    </source>
</evidence>
<dbReference type="EMBL" id="JH992967">
    <property type="protein sequence ID" value="EKX54614.1"/>
    <property type="molecule type" value="Genomic_DNA"/>
</dbReference>
<evidence type="ECO:0000313" key="10">
    <source>
        <dbReference type="EMBL" id="EKX54614.1"/>
    </source>
</evidence>
<dbReference type="SMART" id="SM00239">
    <property type="entry name" value="C2"/>
    <property type="match status" value="1"/>
</dbReference>
<accession>L1K207</accession>
<keyword evidence="3" id="KW-0677">Repeat</keyword>
<gene>
    <name evidence="10" type="ORF">GUITHDRAFT_132307</name>
</gene>
<dbReference type="PROSITE" id="PS50004">
    <property type="entry name" value="C2"/>
    <property type="match status" value="1"/>
</dbReference>
<reference evidence="11" key="3">
    <citation type="submission" date="2016-03" db="UniProtKB">
        <authorList>
            <consortium name="EnsemblProtists"/>
        </authorList>
    </citation>
    <scope>IDENTIFICATION</scope>
</reference>
<dbReference type="InterPro" id="IPR000008">
    <property type="entry name" value="C2_dom"/>
</dbReference>
<evidence type="ECO:0000256" key="1">
    <source>
        <dbReference type="ARBA" id="ARBA00022723"/>
    </source>
</evidence>
<dbReference type="GO" id="GO:0005509">
    <property type="term" value="F:calcium ion binding"/>
    <property type="evidence" value="ECO:0007669"/>
    <property type="project" value="InterPro"/>
</dbReference>
<dbReference type="PANTHER" id="PTHR45911:SF4">
    <property type="entry name" value="MULTIPLE C2 AND TRANSMEMBRANE DOMAIN-CONTAINING PROTEIN"/>
    <property type="match status" value="1"/>
</dbReference>
<dbReference type="InterPro" id="IPR002048">
    <property type="entry name" value="EF_hand_dom"/>
</dbReference>
<keyword evidence="7" id="KW-1133">Transmembrane helix</keyword>
<dbReference type="HOGENOM" id="CLU_253383_0_0_1"/>
<keyword evidence="7" id="KW-0472">Membrane</keyword>
<evidence type="ECO:0000256" key="5">
    <source>
        <dbReference type="ARBA" id="ARBA00023157"/>
    </source>
</evidence>
<dbReference type="InterPro" id="IPR018247">
    <property type="entry name" value="EF_Hand_1_Ca_BS"/>
</dbReference>
<feature type="region of interest" description="Disordered" evidence="6">
    <location>
        <begin position="1254"/>
        <end position="1275"/>
    </location>
</feature>
<dbReference type="Pfam" id="PF00168">
    <property type="entry name" value="C2"/>
    <property type="match status" value="1"/>
</dbReference>
<dbReference type="OrthoDB" id="5973539at2759"/>
<dbReference type="InterPro" id="IPR011936">
    <property type="entry name" value="Myxo_disulph_rpt"/>
</dbReference>
<dbReference type="InterPro" id="IPR011992">
    <property type="entry name" value="EF-hand-dom_pair"/>
</dbReference>
<dbReference type="PaxDb" id="55529-EKX54614"/>
<evidence type="ECO:0000256" key="2">
    <source>
        <dbReference type="ARBA" id="ARBA00022729"/>
    </source>
</evidence>
<reference evidence="12" key="2">
    <citation type="submission" date="2012-11" db="EMBL/GenBank/DDBJ databases">
        <authorList>
            <person name="Kuo A."/>
            <person name="Curtis B.A."/>
            <person name="Tanifuji G."/>
            <person name="Burki F."/>
            <person name="Gruber A."/>
            <person name="Irimia M."/>
            <person name="Maruyama S."/>
            <person name="Arias M.C."/>
            <person name="Ball S.G."/>
            <person name="Gile G.H."/>
            <person name="Hirakawa Y."/>
            <person name="Hopkins J.F."/>
            <person name="Rensing S.A."/>
            <person name="Schmutz J."/>
            <person name="Symeonidi A."/>
            <person name="Elias M."/>
            <person name="Eveleigh R.J."/>
            <person name="Herman E.K."/>
            <person name="Klute M.J."/>
            <person name="Nakayama T."/>
            <person name="Obornik M."/>
            <person name="Reyes-Prieto A."/>
            <person name="Armbrust E.V."/>
            <person name="Aves S.J."/>
            <person name="Beiko R.G."/>
            <person name="Coutinho P."/>
            <person name="Dacks J.B."/>
            <person name="Durnford D.G."/>
            <person name="Fast N.M."/>
            <person name="Green B.R."/>
            <person name="Grisdale C."/>
            <person name="Hempe F."/>
            <person name="Henrissat B."/>
            <person name="Hoppner M.P."/>
            <person name="Ishida K.-I."/>
            <person name="Kim E."/>
            <person name="Koreny L."/>
            <person name="Kroth P.G."/>
            <person name="Liu Y."/>
            <person name="Malik S.-B."/>
            <person name="Maier U.G."/>
            <person name="McRose D."/>
            <person name="Mock T."/>
            <person name="Neilson J.A."/>
            <person name="Onodera N.T."/>
            <person name="Poole A.M."/>
            <person name="Pritham E.J."/>
            <person name="Richards T.A."/>
            <person name="Rocap G."/>
            <person name="Roy S.W."/>
            <person name="Sarai C."/>
            <person name="Schaack S."/>
            <person name="Shirato S."/>
            <person name="Slamovits C.H."/>
            <person name="Spencer D.F."/>
            <person name="Suzuki S."/>
            <person name="Worden A.Z."/>
            <person name="Zauner S."/>
            <person name="Barry K."/>
            <person name="Bell C."/>
            <person name="Bharti A.K."/>
            <person name="Crow J.A."/>
            <person name="Grimwood J."/>
            <person name="Kramer R."/>
            <person name="Lindquist E."/>
            <person name="Lucas S."/>
            <person name="Salamov A."/>
            <person name="McFadden G.I."/>
            <person name="Lane C.E."/>
            <person name="Keeling P.J."/>
            <person name="Gray M.W."/>
            <person name="Grigoriev I.V."/>
            <person name="Archibald J.M."/>
        </authorList>
    </citation>
    <scope>NUCLEOTIDE SEQUENCE</scope>
    <source>
        <strain evidence="12">CCMP2712</strain>
    </source>
</reference>
<proteinExistence type="predicted"/>
<dbReference type="PROSITE" id="PS00018">
    <property type="entry name" value="EF_HAND_1"/>
    <property type="match status" value="1"/>
</dbReference>
<feature type="transmembrane region" description="Helical" evidence="7">
    <location>
        <begin position="202"/>
        <end position="220"/>
    </location>
</feature>
<feature type="region of interest" description="Disordered" evidence="6">
    <location>
        <begin position="781"/>
        <end position="806"/>
    </location>
</feature>
<dbReference type="PROSITE" id="PS50222">
    <property type="entry name" value="EF_HAND_2"/>
    <property type="match status" value="1"/>
</dbReference>
<evidence type="ECO:0000259" key="9">
    <source>
        <dbReference type="PROSITE" id="PS50222"/>
    </source>
</evidence>
<dbReference type="Proteomes" id="UP000011087">
    <property type="component" value="Unassembled WGS sequence"/>
</dbReference>
<dbReference type="SUPFAM" id="SSF47473">
    <property type="entry name" value="EF-hand"/>
    <property type="match status" value="1"/>
</dbReference>
<keyword evidence="7" id="KW-0812">Transmembrane</keyword>
<keyword evidence="5" id="KW-1015">Disulfide bond</keyword>
<sequence>MTPAANADPSANGIPVSIFQQTVTVIFSMPAGSQCSLLCFSSQYVLQTGIQAPDLPALPIDCGGAPCGNPQNDCVDISKKSHSLIAFSTSSFIRGRLYNLAYKLVSPQSTIKYVNSLDLVSQVRCGDGITVNIKYDKAATINQEQCDDGNTRPNDGCDSSCNIEPGWTCHPASNTSSLAVCTPPDSYPNSTKVNEMAVFTRLGVPMVVTFGMLILALILWKRYPQAYHKCLRKYASAGLEVKDEDEFSSKRLTFKERKELVNGKMCHGMSSEMWFQKEKERMKSENRLEEAKRIKSRLMNWNLRLTIIEARNLPKADVFFRDSQMCGLADPYVTVKIDGDGRKDKKTYRTEICKSTLCPYWNKEISLQFDEEEDQVVMDVWDWDAGKNDDWLGVVRLTGNYMISGWQWGPAEGRSGSGGQQNAYEEDAWFALVDRKGRPVRNVESKRAAELHLKFRIDKTHDPVAIVEGLMNYKAEQKKKEQDHVIEARQVLISLQRYCGKNNLNVDMLAAKMDEDGSGSLDKEELLVGLNRIGFEISMEKIKNIFLMYSKQRMLDEFGNIPTAKFCDSIGVSTSGGLVQAMKEHVRLGTGQLHKLQEANCEAFHTGKTHPAWWEGCTCADQWICGKCGTWHQHGKRVWSWKGEFLEDAQCRECKEPRPDPLPKVPCKFLVQEDYFRIAGNKPAEKMNFGQKDSLIIRIQDEERLQIYDEPTWKLGYKIQNLESKGGNIHSDMEVEKVHINRESISMSTNDDGRKKSKTNKYVLPDGTWADVHQSACPAIPEAPQKLSEVSDDHRDELGGRPDTPEIDDMFKVMYLDKEDKGKDGWTSHEEGLLSSLSGSTGVKVPPIANTFKSISVDLVTASPQQNSSRDLTSGQEKFDIHTDEQQLKSSLIAPQSLQIFTHRMDVSDDMTSRKHDRSEVPPLEQHTLRELLKMRRENIREQVMSQRIEKNTSQQRDQELEEKSVKISFNDSEMIIEQNNNRGCKDTEADAETKFQSLSQLMIAATRSVRSQKGMTSVVPTSRNQAFLWAEKIVINPTQSDLEDDSARDIILTNHVSVLGGEGNMRGYNKGLRLRKESDEVLVTLITRPRSLGGGAYGIMFDLRARRNMMVRGLYSGCGLEEACEVKTKGVCIMTSRPRGVAVREGQKVLPGRVCVGSRETCTAEEKEGAGETRRVKEGLELLGGSLVTSPFLFSQTPKVKAQMAGAMMKGLGWGRETRTTRSELEGEWGHGWGKGNQKRKEMAVVDMVNIRGTRRTTRQEKDERSKRTIDQGEAEDGGEKILALLSSWSELDGENESRGGTIARRLSTGFYPSAEISIPSPTRDWANRIKLKHHLATNKRFMEVRVEDNSIVHAQSAPIETFVVARSRIDAMQMEINRMKLREIRYLQQIQDLRGVAARVLSSSNPSTPRTGSQ</sequence>
<dbReference type="Gene3D" id="1.10.238.10">
    <property type="entry name" value="EF-hand"/>
    <property type="match status" value="1"/>
</dbReference>
<keyword evidence="12" id="KW-1185">Reference proteome</keyword>
<keyword evidence="1" id="KW-0479">Metal-binding</keyword>